<dbReference type="InterPro" id="IPR014004">
    <property type="entry name" value="Transpt-assoc_nodulatn_dom_bac"/>
</dbReference>
<keyword evidence="1 3" id="KW-0732">Signal</keyword>
<protein>
    <submittedName>
        <fullName evidence="5">Osmotically-inducible protein OsmY</fullName>
    </submittedName>
</protein>
<name>A0ABV2Q9A0_9BURK</name>
<dbReference type="SMART" id="SM00749">
    <property type="entry name" value="BON"/>
    <property type="match status" value="1"/>
</dbReference>
<dbReference type="InterPro" id="IPR007055">
    <property type="entry name" value="BON_dom"/>
</dbReference>
<dbReference type="RefSeq" id="WP_354444096.1">
    <property type="nucleotide sequence ID" value="NZ_JBEPSH010000005.1"/>
</dbReference>
<evidence type="ECO:0000313" key="6">
    <source>
        <dbReference type="Proteomes" id="UP001549320"/>
    </source>
</evidence>
<gene>
    <name evidence="5" type="ORF">ABIE13_002695</name>
</gene>
<proteinExistence type="predicted"/>
<dbReference type="PANTHER" id="PTHR34606:SF4">
    <property type="entry name" value="OUTER MEMBRANE LIPOPROTEIN DOLP"/>
    <property type="match status" value="1"/>
</dbReference>
<feature type="chain" id="PRO_5045178470" evidence="3">
    <location>
        <begin position="21"/>
        <end position="256"/>
    </location>
</feature>
<organism evidence="5 6">
    <name type="scientific">Ottowia thiooxydans</name>
    <dbReference type="NCBI Taxonomy" id="219182"/>
    <lineage>
        <taxon>Bacteria</taxon>
        <taxon>Pseudomonadati</taxon>
        <taxon>Pseudomonadota</taxon>
        <taxon>Betaproteobacteria</taxon>
        <taxon>Burkholderiales</taxon>
        <taxon>Comamonadaceae</taxon>
        <taxon>Ottowia</taxon>
    </lineage>
</organism>
<keyword evidence="6" id="KW-1185">Reference proteome</keyword>
<reference evidence="5 6" key="1">
    <citation type="submission" date="2024-06" db="EMBL/GenBank/DDBJ databases">
        <title>Sorghum-associated microbial communities from plants grown in Nebraska, USA.</title>
        <authorList>
            <person name="Schachtman D."/>
        </authorList>
    </citation>
    <scope>NUCLEOTIDE SEQUENCE [LARGE SCALE GENOMIC DNA]</scope>
    <source>
        <strain evidence="5 6">2709</strain>
    </source>
</reference>
<evidence type="ECO:0000256" key="3">
    <source>
        <dbReference type="SAM" id="SignalP"/>
    </source>
</evidence>
<sequence>MTLRMNRLAGVCLVAALAGAGVSGCVPLAIVGGAAGAGTLMFAAERRSGETQTADRTIEQEAQEKIVNALPGRGHVTVTAYYRKVLVTGEVPTEQDKQLVHSLVNGITGVQGVVNELAVMPNSGPVQRSNDTYVTGKVKARLIDANGVPANAVRVITERGTTYLMGRLSAQEAELATQIVRQTAGVERVVRVIDLIVEPPAANAGMGGAPAAAAPSGSAVVPVSEAATGVVTQPVTQPTVQEARPPIQVQTLPPVK</sequence>
<dbReference type="PROSITE" id="PS50914">
    <property type="entry name" value="BON"/>
    <property type="match status" value="2"/>
</dbReference>
<evidence type="ECO:0000256" key="2">
    <source>
        <dbReference type="SAM" id="MobiDB-lite"/>
    </source>
</evidence>
<evidence type="ECO:0000259" key="4">
    <source>
        <dbReference type="PROSITE" id="PS50914"/>
    </source>
</evidence>
<feature type="region of interest" description="Disordered" evidence="2">
    <location>
        <begin position="236"/>
        <end position="256"/>
    </location>
</feature>
<accession>A0ABV2Q9A0</accession>
<feature type="signal peptide" evidence="3">
    <location>
        <begin position="1"/>
        <end position="20"/>
    </location>
</feature>
<dbReference type="Gene3D" id="3.30.1340.30">
    <property type="match status" value="1"/>
</dbReference>
<dbReference type="PANTHER" id="PTHR34606">
    <property type="entry name" value="BON DOMAIN-CONTAINING PROTEIN"/>
    <property type="match status" value="1"/>
</dbReference>
<dbReference type="Pfam" id="PF04972">
    <property type="entry name" value="BON"/>
    <property type="match status" value="2"/>
</dbReference>
<feature type="domain" description="BON" evidence="4">
    <location>
        <begin position="130"/>
        <end position="199"/>
    </location>
</feature>
<feature type="domain" description="BON" evidence="4">
    <location>
        <begin position="54"/>
        <end position="121"/>
    </location>
</feature>
<dbReference type="PROSITE" id="PS51257">
    <property type="entry name" value="PROKAR_LIPOPROTEIN"/>
    <property type="match status" value="1"/>
</dbReference>
<comment type="caution">
    <text evidence="5">The sequence shown here is derived from an EMBL/GenBank/DDBJ whole genome shotgun (WGS) entry which is preliminary data.</text>
</comment>
<dbReference type="InterPro" id="IPR051686">
    <property type="entry name" value="Lipoprotein_DolP"/>
</dbReference>
<evidence type="ECO:0000313" key="5">
    <source>
        <dbReference type="EMBL" id="MET4577584.1"/>
    </source>
</evidence>
<dbReference type="Proteomes" id="UP001549320">
    <property type="component" value="Unassembled WGS sequence"/>
</dbReference>
<dbReference type="EMBL" id="JBEPSH010000005">
    <property type="protein sequence ID" value="MET4577584.1"/>
    <property type="molecule type" value="Genomic_DNA"/>
</dbReference>
<evidence type="ECO:0000256" key="1">
    <source>
        <dbReference type="ARBA" id="ARBA00022729"/>
    </source>
</evidence>